<dbReference type="EMBL" id="NBCO01000030">
    <property type="protein sequence ID" value="ORC86194.1"/>
    <property type="molecule type" value="Genomic_DNA"/>
</dbReference>
<evidence type="ECO:0000256" key="2">
    <source>
        <dbReference type="SAM" id="MobiDB-lite"/>
    </source>
</evidence>
<dbReference type="VEuPathDB" id="TriTrypDB:TM35_000302340"/>
<dbReference type="OrthoDB" id="249735at2759"/>
<organism evidence="3 4">
    <name type="scientific">Trypanosoma theileri</name>
    <dbReference type="NCBI Taxonomy" id="67003"/>
    <lineage>
        <taxon>Eukaryota</taxon>
        <taxon>Discoba</taxon>
        <taxon>Euglenozoa</taxon>
        <taxon>Kinetoplastea</taxon>
        <taxon>Metakinetoplastina</taxon>
        <taxon>Trypanosomatida</taxon>
        <taxon>Trypanosomatidae</taxon>
        <taxon>Trypanosoma</taxon>
    </lineage>
</organism>
<dbReference type="RefSeq" id="XP_028880260.1">
    <property type="nucleotide sequence ID" value="XM_029028557.1"/>
</dbReference>
<feature type="coiled-coil region" evidence="1">
    <location>
        <begin position="196"/>
        <end position="223"/>
    </location>
</feature>
<protein>
    <submittedName>
        <fullName evidence="3">Uncharacterized protein</fullName>
    </submittedName>
</protein>
<keyword evidence="4" id="KW-1185">Reference proteome</keyword>
<dbReference type="AlphaFoldDB" id="A0A1X0NNB1"/>
<dbReference type="PANTHER" id="PTHR38150">
    <property type="entry name" value="EF-HAND DOMAIN-CONTAINING PROTEIN"/>
    <property type="match status" value="1"/>
</dbReference>
<evidence type="ECO:0000256" key="1">
    <source>
        <dbReference type="SAM" id="Coils"/>
    </source>
</evidence>
<name>A0A1X0NNB1_9TRYP</name>
<dbReference type="GeneID" id="39988337"/>
<dbReference type="Proteomes" id="UP000192257">
    <property type="component" value="Unassembled WGS sequence"/>
</dbReference>
<evidence type="ECO:0000313" key="3">
    <source>
        <dbReference type="EMBL" id="ORC86194.1"/>
    </source>
</evidence>
<gene>
    <name evidence="3" type="ORF">TM35_000302340</name>
</gene>
<keyword evidence="1" id="KW-0175">Coiled coil</keyword>
<proteinExistence type="predicted"/>
<reference evidence="3 4" key="1">
    <citation type="submission" date="2017-03" db="EMBL/GenBank/DDBJ databases">
        <title>An alternative strategy for trypanosome survival in the mammalian bloodstream revealed through genome and transcriptome analysis of the ubiquitous bovine parasite Trypanosoma (Megatrypanum) theileri.</title>
        <authorList>
            <person name="Kelly S."/>
            <person name="Ivens A."/>
            <person name="Mott A."/>
            <person name="O'Neill E."/>
            <person name="Emms D."/>
            <person name="Macleod O."/>
            <person name="Voorheis P."/>
            <person name="Matthews J."/>
            <person name="Matthews K."/>
            <person name="Carrington M."/>
        </authorList>
    </citation>
    <scope>NUCLEOTIDE SEQUENCE [LARGE SCALE GENOMIC DNA]</scope>
    <source>
        <strain evidence="3">Edinburgh</strain>
    </source>
</reference>
<accession>A0A1X0NNB1</accession>
<dbReference type="PANTHER" id="PTHR38150:SF1">
    <property type="entry name" value="PFU DOMAIN-CONTAINING PROTEIN"/>
    <property type="match status" value="1"/>
</dbReference>
<feature type="region of interest" description="Disordered" evidence="2">
    <location>
        <begin position="131"/>
        <end position="151"/>
    </location>
</feature>
<comment type="caution">
    <text evidence="3">The sequence shown here is derived from an EMBL/GenBank/DDBJ whole genome shotgun (WGS) entry which is preliminary data.</text>
</comment>
<sequence>MMRDDAVAEHTVAIKDVLLRTAERRMMALGGFYADLQLSDEVQRDAVRDVQLARMWEQQQIRRAVRRAELHTERMAAVQQAEDPAAVSVATALNALARDLRSRALAVLQAEGNAAEAQSQQQLDAYLHIHNKDNKSRRKSSHSVNKREDVSMRSELPRVVLNINVGGGHVDRLVVRDGDDVEELAAAFVRRHGLPQSVIRTLVEEAQAALEEEEEKEEKWRKGE</sequence>
<evidence type="ECO:0000313" key="4">
    <source>
        <dbReference type="Proteomes" id="UP000192257"/>
    </source>
</evidence>